<feature type="chain" id="PRO_5044888140" evidence="1">
    <location>
        <begin position="29"/>
        <end position="125"/>
    </location>
</feature>
<evidence type="ECO:0000313" key="3">
    <source>
        <dbReference type="Proteomes" id="UP001497457"/>
    </source>
</evidence>
<dbReference type="Proteomes" id="UP001497457">
    <property type="component" value="Chromosome 17b"/>
</dbReference>
<dbReference type="EMBL" id="OZ075127">
    <property type="protein sequence ID" value="CAL4948198.1"/>
    <property type="molecule type" value="Genomic_DNA"/>
</dbReference>
<keyword evidence="1" id="KW-0732">Signal</keyword>
<accession>A0ABC8YTZ9</accession>
<evidence type="ECO:0000313" key="2">
    <source>
        <dbReference type="EMBL" id="CAL4948198.1"/>
    </source>
</evidence>
<keyword evidence="3" id="KW-1185">Reference proteome</keyword>
<organism evidence="2 3">
    <name type="scientific">Urochloa decumbens</name>
    <dbReference type="NCBI Taxonomy" id="240449"/>
    <lineage>
        <taxon>Eukaryota</taxon>
        <taxon>Viridiplantae</taxon>
        <taxon>Streptophyta</taxon>
        <taxon>Embryophyta</taxon>
        <taxon>Tracheophyta</taxon>
        <taxon>Spermatophyta</taxon>
        <taxon>Magnoliopsida</taxon>
        <taxon>Liliopsida</taxon>
        <taxon>Poales</taxon>
        <taxon>Poaceae</taxon>
        <taxon>PACMAD clade</taxon>
        <taxon>Panicoideae</taxon>
        <taxon>Panicodae</taxon>
        <taxon>Paniceae</taxon>
        <taxon>Melinidinae</taxon>
        <taxon>Urochloa</taxon>
    </lineage>
</organism>
<sequence length="125" mass="13905">MRGRSCSCLEYVMVIFLFVLLFASPAKCRRLEARSVEIFSNNPANASNNATLNFTGFDESMVTVIFCFEASCTAGACYCCLKNFDVCYDSMDKCWANCPLCNPKCPPSSLEDQPLYGTMNSTIHK</sequence>
<feature type="signal peptide" evidence="1">
    <location>
        <begin position="1"/>
        <end position="28"/>
    </location>
</feature>
<gene>
    <name evidence="2" type="ORF">URODEC1_LOCUS37245</name>
</gene>
<reference evidence="2" key="1">
    <citation type="submission" date="2024-10" db="EMBL/GenBank/DDBJ databases">
        <authorList>
            <person name="Ryan C."/>
        </authorList>
    </citation>
    <scope>NUCLEOTIDE SEQUENCE [LARGE SCALE GENOMIC DNA]</scope>
</reference>
<evidence type="ECO:0000256" key="1">
    <source>
        <dbReference type="SAM" id="SignalP"/>
    </source>
</evidence>
<protein>
    <submittedName>
        <fullName evidence="2">Uncharacterized protein</fullName>
    </submittedName>
</protein>
<name>A0ABC8YTZ9_9POAL</name>
<dbReference type="AlphaFoldDB" id="A0ABC8YTZ9"/>
<proteinExistence type="predicted"/>